<gene>
    <name evidence="3" type="ORF">IE4771_CH01838</name>
</gene>
<dbReference type="RefSeq" id="WP_038688407.1">
    <property type="nucleotide sequence ID" value="NZ_CP006986.1"/>
</dbReference>
<dbReference type="CDD" id="cd00293">
    <property type="entry name" value="USP-like"/>
    <property type="match status" value="1"/>
</dbReference>
<dbReference type="Gene3D" id="3.40.50.12370">
    <property type="match status" value="1"/>
</dbReference>
<dbReference type="Proteomes" id="UP000027180">
    <property type="component" value="Chromosome"/>
</dbReference>
<dbReference type="EMBL" id="CP006986">
    <property type="protein sequence ID" value="AIC26963.1"/>
    <property type="molecule type" value="Genomic_DNA"/>
</dbReference>
<name>A0A060HVH7_RHIET</name>
<protein>
    <submittedName>
        <fullName evidence="3">Universal stress UspA-like protein</fullName>
    </submittedName>
</protein>
<evidence type="ECO:0000256" key="1">
    <source>
        <dbReference type="ARBA" id="ARBA00008791"/>
    </source>
</evidence>
<reference evidence="3 4" key="1">
    <citation type="submission" date="2013-12" db="EMBL/GenBank/DDBJ databases">
        <title>Complete genome sequence of Rhizobium etli bv. mimosae IE4771.</title>
        <authorList>
            <person name="Bustos P."/>
            <person name="Santamaria R.I."/>
            <person name="Lozano L."/>
            <person name="Ormeno-Orrillo E."/>
            <person name="Rogel M.A."/>
            <person name="Romero D."/>
            <person name="Cevallos M.A."/>
            <person name="Martinez-Romero E."/>
            <person name="Gonzalez V."/>
        </authorList>
    </citation>
    <scope>NUCLEOTIDE SEQUENCE [LARGE SCALE GENOMIC DNA]</scope>
    <source>
        <strain evidence="3 4">IE4771</strain>
    </source>
</reference>
<evidence type="ECO:0000313" key="3">
    <source>
        <dbReference type="EMBL" id="AIC26963.1"/>
    </source>
</evidence>
<dbReference type="AlphaFoldDB" id="A0A060HVH7"/>
<evidence type="ECO:0000313" key="4">
    <source>
        <dbReference type="Proteomes" id="UP000027180"/>
    </source>
</evidence>
<dbReference type="InterPro" id="IPR006015">
    <property type="entry name" value="Universal_stress_UspA"/>
</dbReference>
<dbReference type="OrthoDB" id="9804721at2"/>
<dbReference type="HOGENOM" id="CLU_049301_5_2_5"/>
<proteinExistence type="inferred from homology"/>
<accession>A0A060HVH7</accession>
<evidence type="ECO:0000259" key="2">
    <source>
        <dbReference type="Pfam" id="PF00582"/>
    </source>
</evidence>
<sequence length="280" mass="29762">MSYKTILAILDTRDNSAAVADFAFAIAAENGAHVIGLHAENISAVPLVAPMEIPDPVAVQALQDMAHGETTAIEAIFRAKAHAAGASSEWRSFATSTGYGSAPLIDSARSADLLIASQADPANPSDSHVDLDSFLFETGRPVLMIPYIIRQPKPIKRVLIAWNGSKEAARATFDALPFLKAAEAVEIFSVDPAETAPHSSLTPGAEIAAGLARHGVKTTLSTARSVDRNTSHVIENRLSDDSIDLLVMGAHTHSWLWQMIFGGTTKSLLQSMTALTLLSR</sequence>
<dbReference type="PRINTS" id="PR01438">
    <property type="entry name" value="UNVRSLSTRESS"/>
</dbReference>
<dbReference type="Pfam" id="PF00582">
    <property type="entry name" value="Usp"/>
    <property type="match status" value="1"/>
</dbReference>
<organism evidence="3 4">
    <name type="scientific">Rhizobium etli bv. mimosae str. IE4771</name>
    <dbReference type="NCBI Taxonomy" id="1432050"/>
    <lineage>
        <taxon>Bacteria</taxon>
        <taxon>Pseudomonadati</taxon>
        <taxon>Pseudomonadota</taxon>
        <taxon>Alphaproteobacteria</taxon>
        <taxon>Hyphomicrobiales</taxon>
        <taxon>Rhizobiaceae</taxon>
        <taxon>Rhizobium/Agrobacterium group</taxon>
        <taxon>Rhizobium</taxon>
    </lineage>
</organism>
<feature type="domain" description="UspA" evidence="2">
    <location>
        <begin position="155"/>
        <end position="273"/>
    </location>
</feature>
<dbReference type="KEGG" id="rei:IE4771_CH01838"/>
<comment type="similarity">
    <text evidence="1">Belongs to the universal stress protein A family.</text>
</comment>
<dbReference type="SUPFAM" id="SSF52402">
    <property type="entry name" value="Adenine nucleotide alpha hydrolases-like"/>
    <property type="match status" value="2"/>
</dbReference>
<dbReference type="InterPro" id="IPR006016">
    <property type="entry name" value="UspA"/>
</dbReference>